<dbReference type="Proteomes" id="UP001054902">
    <property type="component" value="Unassembled WGS sequence"/>
</dbReference>
<name>A0AAD3D9I6_9STRA</name>
<feature type="domain" description="Aldehyde dehydrogenase" evidence="1">
    <location>
        <begin position="163"/>
        <end position="485"/>
    </location>
</feature>
<evidence type="ECO:0000313" key="2">
    <source>
        <dbReference type="EMBL" id="GFH60238.1"/>
    </source>
</evidence>
<dbReference type="Pfam" id="PF00171">
    <property type="entry name" value="Aldedh"/>
    <property type="match status" value="1"/>
</dbReference>
<evidence type="ECO:0000313" key="3">
    <source>
        <dbReference type="Proteomes" id="UP001054902"/>
    </source>
</evidence>
<protein>
    <recommendedName>
        <fullName evidence="1">Aldehyde dehydrogenase domain-containing protein</fullName>
    </recommendedName>
</protein>
<reference evidence="2 3" key="1">
    <citation type="journal article" date="2021" name="Sci. Rep.">
        <title>The genome of the diatom Chaetoceros tenuissimus carries an ancient integrated fragment of an extant virus.</title>
        <authorList>
            <person name="Hongo Y."/>
            <person name="Kimura K."/>
            <person name="Takaki Y."/>
            <person name="Yoshida Y."/>
            <person name="Baba S."/>
            <person name="Kobayashi G."/>
            <person name="Nagasaki K."/>
            <person name="Hano T."/>
            <person name="Tomaru Y."/>
        </authorList>
    </citation>
    <scope>NUCLEOTIDE SEQUENCE [LARGE SCALE GENOMIC DNA]</scope>
    <source>
        <strain evidence="2 3">NIES-3715</strain>
    </source>
</reference>
<dbReference type="Gene3D" id="3.40.309.10">
    <property type="entry name" value="Aldehyde Dehydrogenase, Chain A, domain 2"/>
    <property type="match status" value="1"/>
</dbReference>
<dbReference type="InterPro" id="IPR016163">
    <property type="entry name" value="Ald_DH_C"/>
</dbReference>
<gene>
    <name evidence="2" type="ORF">CTEN210_16714</name>
</gene>
<comment type="caution">
    <text evidence="2">The sequence shown here is derived from an EMBL/GenBank/DDBJ whole genome shotgun (WGS) entry which is preliminary data.</text>
</comment>
<keyword evidence="3" id="KW-1185">Reference proteome</keyword>
<sequence length="594" mass="65505">MSTPSSDLIDFLSTRSNEFASYSGSEMRALCIELERNFRDRADEWSDAGNWRLEEAKTFKLYEEGSSVSHEAHVAMSTCKQVISSTLSNILSSCRKKYEYEEGGKIPELLQNEKRVQVSDGSGKFYSVYGPMPLGIPSNEFEVHTLPNKEEAPKKLSAHKDGAVTVILAAGNQPQLAVFDTLQRTLVHKEVVLIKYHPLRPHLLAPYAIIFEPLIKRGFVRQVLDEGIPETTTILSHPKIGHVHITGSLATDKAVRETLAKSKPHLSQQEIDDMVTSELGACTPYILADGVYTDLEITHAARMIVFGKKLSGGCNCLDTQAVIIPKEWPQKGQLRQAIYDELKRQPNQPTYYPGSVERAKEIVNVYKGRGESRVVVVECAKSSGQINRSCDNVTVVECGSPNDSDYENYALRKEAFGPILAIVELPNEINNDDYLSSIAVPFVNNKENIFGSLSCSLLAPASYDKKKLSRAVEILEYGTIAINTANLLGWLGACRGAVWQAHPSAPGRESGSGYIGNMFDIPSPAKTVVHGPSLSQAPMFDGAKPPPKLIIDALYTMDCSHTTLRGILGIMYMFSISFVKSLLSPFLPEKLMRS</sequence>
<dbReference type="InterPro" id="IPR016162">
    <property type="entry name" value="Ald_DH_N"/>
</dbReference>
<dbReference type="InterPro" id="IPR016161">
    <property type="entry name" value="Ald_DH/histidinol_DH"/>
</dbReference>
<dbReference type="InterPro" id="IPR015590">
    <property type="entry name" value="Aldehyde_DH_dom"/>
</dbReference>
<dbReference type="SUPFAM" id="SSF53720">
    <property type="entry name" value="ALDH-like"/>
    <property type="match status" value="1"/>
</dbReference>
<evidence type="ECO:0000259" key="1">
    <source>
        <dbReference type="Pfam" id="PF00171"/>
    </source>
</evidence>
<proteinExistence type="predicted"/>
<organism evidence="2 3">
    <name type="scientific">Chaetoceros tenuissimus</name>
    <dbReference type="NCBI Taxonomy" id="426638"/>
    <lineage>
        <taxon>Eukaryota</taxon>
        <taxon>Sar</taxon>
        <taxon>Stramenopiles</taxon>
        <taxon>Ochrophyta</taxon>
        <taxon>Bacillariophyta</taxon>
        <taxon>Coscinodiscophyceae</taxon>
        <taxon>Chaetocerotophycidae</taxon>
        <taxon>Chaetocerotales</taxon>
        <taxon>Chaetocerotaceae</taxon>
        <taxon>Chaetoceros</taxon>
    </lineage>
</organism>
<dbReference type="EMBL" id="BLLK01000069">
    <property type="protein sequence ID" value="GFH60238.1"/>
    <property type="molecule type" value="Genomic_DNA"/>
</dbReference>
<dbReference type="AlphaFoldDB" id="A0AAD3D9I6"/>
<dbReference type="GO" id="GO:0016620">
    <property type="term" value="F:oxidoreductase activity, acting on the aldehyde or oxo group of donors, NAD or NADP as acceptor"/>
    <property type="evidence" value="ECO:0007669"/>
    <property type="project" value="InterPro"/>
</dbReference>
<accession>A0AAD3D9I6</accession>
<dbReference type="Gene3D" id="3.40.605.10">
    <property type="entry name" value="Aldehyde Dehydrogenase, Chain A, domain 1"/>
    <property type="match status" value="1"/>
</dbReference>